<dbReference type="InterPro" id="IPR003439">
    <property type="entry name" value="ABC_transporter-like_ATP-bd"/>
</dbReference>
<dbReference type="PROSITE" id="PS50893">
    <property type="entry name" value="ABC_TRANSPORTER_2"/>
    <property type="match status" value="1"/>
</dbReference>
<keyword evidence="4 10" id="KW-0067">ATP-binding</keyword>
<feature type="transmembrane region" description="Helical" evidence="7">
    <location>
        <begin position="26"/>
        <end position="49"/>
    </location>
</feature>
<feature type="transmembrane region" description="Helical" evidence="7">
    <location>
        <begin position="246"/>
        <end position="269"/>
    </location>
</feature>
<dbReference type="InterPro" id="IPR027417">
    <property type="entry name" value="P-loop_NTPase"/>
</dbReference>
<dbReference type="PROSITE" id="PS50929">
    <property type="entry name" value="ABC_TM1F"/>
    <property type="match status" value="1"/>
</dbReference>
<evidence type="ECO:0000256" key="5">
    <source>
        <dbReference type="ARBA" id="ARBA00022989"/>
    </source>
</evidence>
<dbReference type="Gene3D" id="1.20.1560.10">
    <property type="entry name" value="ABC transporter type 1, transmembrane domain"/>
    <property type="match status" value="1"/>
</dbReference>
<dbReference type="EMBL" id="CP019336">
    <property type="protein sequence ID" value="AUC20978.1"/>
    <property type="molecule type" value="Genomic_DNA"/>
</dbReference>
<dbReference type="Proteomes" id="UP000232721">
    <property type="component" value="Chromosome"/>
</dbReference>
<evidence type="ECO:0000313" key="11">
    <source>
        <dbReference type="Proteomes" id="UP000232721"/>
    </source>
</evidence>
<dbReference type="PANTHER" id="PTHR43394:SF1">
    <property type="entry name" value="ATP-BINDING CASSETTE SUB-FAMILY B MEMBER 10, MITOCHONDRIAL"/>
    <property type="match status" value="1"/>
</dbReference>
<evidence type="ECO:0000256" key="6">
    <source>
        <dbReference type="ARBA" id="ARBA00023136"/>
    </source>
</evidence>
<dbReference type="InterPro" id="IPR011527">
    <property type="entry name" value="ABC1_TM_dom"/>
</dbReference>
<gene>
    <name evidence="10" type="ORF">BTO15_02085</name>
</gene>
<dbReference type="SUPFAM" id="SSF90123">
    <property type="entry name" value="ABC transporter transmembrane region"/>
    <property type="match status" value="1"/>
</dbReference>
<dbReference type="Pfam" id="PF00005">
    <property type="entry name" value="ABC_tran"/>
    <property type="match status" value="1"/>
</dbReference>
<evidence type="ECO:0000256" key="3">
    <source>
        <dbReference type="ARBA" id="ARBA00022741"/>
    </source>
</evidence>
<evidence type="ECO:0000313" key="10">
    <source>
        <dbReference type="EMBL" id="AUC20978.1"/>
    </source>
</evidence>
<feature type="transmembrane region" description="Helical" evidence="7">
    <location>
        <begin position="69"/>
        <end position="94"/>
    </location>
</feature>
<protein>
    <submittedName>
        <fullName evidence="10">Antibiotic ABC transporter ATP-binding protein</fullName>
    </submittedName>
</protein>
<evidence type="ECO:0000256" key="4">
    <source>
        <dbReference type="ARBA" id="ARBA00022840"/>
    </source>
</evidence>
<dbReference type="SMART" id="SM00382">
    <property type="entry name" value="AAA"/>
    <property type="match status" value="1"/>
</dbReference>
<evidence type="ECO:0000259" key="8">
    <source>
        <dbReference type="PROSITE" id="PS50893"/>
    </source>
</evidence>
<dbReference type="SUPFAM" id="SSF52540">
    <property type="entry name" value="P-loop containing nucleoside triphosphate hydrolases"/>
    <property type="match status" value="1"/>
</dbReference>
<dbReference type="GO" id="GO:0005524">
    <property type="term" value="F:ATP binding"/>
    <property type="evidence" value="ECO:0007669"/>
    <property type="project" value="UniProtKB-KW"/>
</dbReference>
<dbReference type="PANTHER" id="PTHR43394">
    <property type="entry name" value="ATP-DEPENDENT PERMEASE MDL1, MITOCHONDRIAL"/>
    <property type="match status" value="1"/>
</dbReference>
<feature type="transmembrane region" description="Helical" evidence="7">
    <location>
        <begin position="168"/>
        <end position="186"/>
    </location>
</feature>
<dbReference type="PROSITE" id="PS00211">
    <property type="entry name" value="ABC_TRANSPORTER_1"/>
    <property type="match status" value="1"/>
</dbReference>
<comment type="subcellular location">
    <subcellularLocation>
        <location evidence="1">Cell membrane</location>
        <topology evidence="1">Multi-pass membrane protein</topology>
    </subcellularLocation>
</comment>
<evidence type="ECO:0000256" key="2">
    <source>
        <dbReference type="ARBA" id="ARBA00022692"/>
    </source>
</evidence>
<dbReference type="CDD" id="cd18544">
    <property type="entry name" value="ABC_6TM_TmrA_like"/>
    <property type="match status" value="1"/>
</dbReference>
<evidence type="ECO:0000256" key="7">
    <source>
        <dbReference type="SAM" id="Phobius"/>
    </source>
</evidence>
<reference evidence="10 11" key="1">
    <citation type="submission" date="2017-02" db="EMBL/GenBank/DDBJ databases">
        <title>Trade-off between light-utilization and light-protection in marine flavobacteria.</title>
        <authorList>
            <person name="Kumagai Y."/>
            <person name="Yoshizawa S."/>
            <person name="Kogure K."/>
            <person name="Iwasaki W."/>
        </authorList>
    </citation>
    <scope>NUCLEOTIDE SEQUENCE [LARGE SCALE GENOMIC DNA]</scope>
    <source>
        <strain evidence="10 11">KCTC 23670</strain>
    </source>
</reference>
<sequence>MEGKTGNAFDLQIFLRLMSFAKRYKLNFFIAVFSTILLSFVALLNPYLIKETVDKYITEKDAQGLINNIILMFVIVLVEVLLRFTFIYFANWVGQHIIRDIRAKTFRHILQFKMSYFDKNSVGKLVTRVVSDIETIAAFFSSGVFTIVSDVLQMFAVAALMFYFNWKLALIALAVLPILIYATSVFQKAIKATFQEVRNQVANLNGFVQERVTGMKIVQLFNREKIEYKNFNDINNKHKEAYVKTIWYFSIFFPIAEILSSIGIGLIVWFGSKQIIGGAVPGPGTVMAFVQMAQMLFRPLRQIADKFNQLQMGIVSGERVFKVLDTHSSIVKNGTITAGNLKGNINLKDVRFSYIEGEEVLKGISLDVKSGQTVAIVGATGAGKSTIINLINRFYEIDSGTICVDDISIDQYTLESLRNQVAVVLQDVFLFSDSILNNITLKDKNITLEEVEKAAKQIGIHDFIMTLPGGYQYNVKERGAMLSSGQRQLIAFLRAYVSKPSILILDEATSSVDSHAEQMIQYATETITKGRTSIVIAHRLATIKQADKIIVMDNGLIVEEGTHNELLEREKGYYKNLYDKQFSIQKAS</sequence>
<keyword evidence="3" id="KW-0547">Nucleotide-binding</keyword>
<dbReference type="InterPro" id="IPR017871">
    <property type="entry name" value="ABC_transporter-like_CS"/>
</dbReference>
<evidence type="ECO:0000259" key="9">
    <source>
        <dbReference type="PROSITE" id="PS50929"/>
    </source>
</evidence>
<dbReference type="CDD" id="cd03254">
    <property type="entry name" value="ABCC_Glucan_exporter_like"/>
    <property type="match status" value="1"/>
</dbReference>
<evidence type="ECO:0000256" key="1">
    <source>
        <dbReference type="ARBA" id="ARBA00004651"/>
    </source>
</evidence>
<dbReference type="InterPro" id="IPR036640">
    <property type="entry name" value="ABC1_TM_sf"/>
</dbReference>
<dbReference type="Gene3D" id="3.40.50.300">
    <property type="entry name" value="P-loop containing nucleotide triphosphate hydrolases"/>
    <property type="match status" value="1"/>
</dbReference>
<organism evidence="10 11">
    <name type="scientific">Polaribacter sejongensis</name>
    <dbReference type="NCBI Taxonomy" id="985043"/>
    <lineage>
        <taxon>Bacteria</taxon>
        <taxon>Pseudomonadati</taxon>
        <taxon>Bacteroidota</taxon>
        <taxon>Flavobacteriia</taxon>
        <taxon>Flavobacteriales</taxon>
        <taxon>Flavobacteriaceae</taxon>
    </lineage>
</organism>
<feature type="domain" description="ABC transmembrane type-1" evidence="9">
    <location>
        <begin position="29"/>
        <end position="312"/>
    </location>
</feature>
<dbReference type="RefSeq" id="WP_208890238.1">
    <property type="nucleotide sequence ID" value="NZ_CP019336.1"/>
</dbReference>
<dbReference type="Pfam" id="PF00664">
    <property type="entry name" value="ABC_membrane"/>
    <property type="match status" value="1"/>
</dbReference>
<keyword evidence="2 7" id="KW-0812">Transmembrane</keyword>
<name>A0ABM6PWA1_9FLAO</name>
<dbReference type="InterPro" id="IPR003593">
    <property type="entry name" value="AAA+_ATPase"/>
</dbReference>
<feature type="transmembrane region" description="Helical" evidence="7">
    <location>
        <begin position="136"/>
        <end position="162"/>
    </location>
</feature>
<keyword evidence="6 7" id="KW-0472">Membrane</keyword>
<feature type="domain" description="ABC transporter" evidence="8">
    <location>
        <begin position="345"/>
        <end position="579"/>
    </location>
</feature>
<dbReference type="InterPro" id="IPR039421">
    <property type="entry name" value="Type_1_exporter"/>
</dbReference>
<keyword evidence="5 7" id="KW-1133">Transmembrane helix</keyword>
<keyword evidence="11" id="KW-1185">Reference proteome</keyword>
<proteinExistence type="predicted"/>
<accession>A0ABM6PWA1</accession>